<dbReference type="InterPro" id="IPR049704">
    <property type="entry name" value="Aminotrans_3_PPA_site"/>
</dbReference>
<keyword evidence="5" id="KW-0055">Arginine biosynthesis</keyword>
<accession>A0A3D8J870</accession>
<dbReference type="GO" id="GO:0030170">
    <property type="term" value="F:pyridoxal phosphate binding"/>
    <property type="evidence" value="ECO:0007669"/>
    <property type="project" value="InterPro"/>
</dbReference>
<dbReference type="PANTHER" id="PTHR11986:SF79">
    <property type="entry name" value="ACETYLORNITHINE AMINOTRANSFERASE, MITOCHONDRIAL"/>
    <property type="match status" value="1"/>
</dbReference>
<comment type="caution">
    <text evidence="6">The sequence shown here is derived from an EMBL/GenBank/DDBJ whole genome shotgun (WGS) entry which is preliminary data.</text>
</comment>
<dbReference type="GO" id="GO:0042802">
    <property type="term" value="F:identical protein binding"/>
    <property type="evidence" value="ECO:0007669"/>
    <property type="project" value="TreeGrafter"/>
</dbReference>
<keyword evidence="2 5" id="KW-0028">Amino-acid biosynthesis</keyword>
<feature type="binding site" evidence="5">
    <location>
        <begin position="227"/>
        <end position="230"/>
    </location>
    <ligand>
        <name>pyridoxal 5'-phosphate</name>
        <dbReference type="ChEBI" id="CHEBI:597326"/>
    </ligand>
</feature>
<dbReference type="InterPro" id="IPR005814">
    <property type="entry name" value="Aminotrans_3"/>
</dbReference>
<dbReference type="GO" id="GO:0003992">
    <property type="term" value="F:N2-acetyl-L-ornithine:2-oxoglutarate 5-aminotransferase activity"/>
    <property type="evidence" value="ECO:0007669"/>
    <property type="project" value="UniProtKB-UniRule"/>
</dbReference>
<reference evidence="6 7" key="1">
    <citation type="submission" date="2018-04" db="EMBL/GenBank/DDBJ databases">
        <title>Novel Campyloabacter and Helicobacter Species and Strains.</title>
        <authorList>
            <person name="Mannion A.J."/>
            <person name="Shen Z."/>
            <person name="Fox J.G."/>
        </authorList>
    </citation>
    <scope>NUCLEOTIDE SEQUENCE [LARGE SCALE GENOMIC DNA]</scope>
    <source>
        <strain evidence="6 7">MIT 97-5075</strain>
    </source>
</reference>
<comment type="pathway">
    <text evidence="5">Amino-acid biosynthesis; L-arginine biosynthesis; N(2)-acetyl-L-ornithine from L-glutamate: step 4/4.</text>
</comment>
<dbReference type="InterPro" id="IPR004636">
    <property type="entry name" value="AcOrn/SuccOrn_fam"/>
</dbReference>
<dbReference type="NCBIfam" id="NF002325">
    <property type="entry name" value="PRK01278.1"/>
    <property type="match status" value="1"/>
</dbReference>
<gene>
    <name evidence="5" type="primary">argD</name>
    <name evidence="6" type="ORF">CQA66_00480</name>
</gene>
<dbReference type="PROSITE" id="PS00600">
    <property type="entry name" value="AA_TRANSFER_CLASS_3"/>
    <property type="match status" value="1"/>
</dbReference>
<keyword evidence="4 5" id="KW-0663">Pyridoxal phosphate</keyword>
<evidence type="ECO:0000256" key="4">
    <source>
        <dbReference type="ARBA" id="ARBA00022898"/>
    </source>
</evidence>
<dbReference type="RefSeq" id="WP_104762530.1">
    <property type="nucleotide sequence ID" value="NZ_FZPM01000005.1"/>
</dbReference>
<dbReference type="SUPFAM" id="SSF53383">
    <property type="entry name" value="PLP-dependent transferases"/>
    <property type="match status" value="1"/>
</dbReference>
<dbReference type="InterPro" id="IPR015421">
    <property type="entry name" value="PyrdxlP-dep_Trfase_major"/>
</dbReference>
<sequence length="408" mass="45033">MQHSQDSQSVLTQAQDVLLKTYARYPFVIERGEGVFLYDTDNNAYLDFGAGIAVSGLGYQHKDFNEAIQQQIGKVLHTSNLYYNIPSITAAQKLCRASGMAKIFWTNSGTEANEGAIKVAKKYAFLRDKHHKHNIIAFKNGFHGRSLGALSITGNTAYQEPFKPLLDGIRFADFNEIASVERNIDSQTCAIFLETIQGEGGITPAKKDFLTKIRKICDENDILLILDEIQCGMGRTGKMFAWQHYDILPDIFSTAKALGCGLPVGAFGVSEHVANSSLGVGDHGTTYGGNPLVCAGVNAVFDIFERENILANVESSAKHLICVLDSLVEEYTIFTKRQGLGLLQGMWITDKQECKNTEIISQALKNGLIILPAGENSLRFAPPLIIQKEHIDKMIDKLRQTLRELGLN</sequence>
<comment type="similarity">
    <text evidence="5">Belongs to the class-III pyridoxal-phosphate-dependent aminotransferase family. ArgD subfamily.</text>
</comment>
<comment type="miscellaneous">
    <text evidence="5">May also have succinyldiaminopimelate aminotransferase activity, thus carrying out the corresponding step in lysine biosynthesis.</text>
</comment>
<dbReference type="NCBIfam" id="TIGR00707">
    <property type="entry name" value="argD"/>
    <property type="match status" value="1"/>
</dbReference>
<dbReference type="OrthoDB" id="9801834at2"/>
<dbReference type="EMBL" id="NXLW01000001">
    <property type="protein sequence ID" value="RDU73697.1"/>
    <property type="molecule type" value="Genomic_DNA"/>
</dbReference>
<dbReference type="GO" id="GO:0005737">
    <property type="term" value="C:cytoplasm"/>
    <property type="evidence" value="ECO:0007669"/>
    <property type="project" value="UniProtKB-SubCell"/>
</dbReference>
<protein>
    <recommendedName>
        <fullName evidence="5">Acetylornithine aminotransferase</fullName>
        <shortName evidence="5">ACOAT</shortName>
        <ecNumber evidence="5">2.6.1.11</ecNumber>
    </recommendedName>
</protein>
<comment type="cofactor">
    <cofactor evidence="5">
        <name>pyridoxal 5'-phosphate</name>
        <dbReference type="ChEBI" id="CHEBI:597326"/>
    </cofactor>
    <text evidence="5">Binds 1 pyridoxal phosphate per subunit.</text>
</comment>
<feature type="binding site" evidence="5">
    <location>
        <position position="285"/>
    </location>
    <ligand>
        <name>N(2)-acetyl-L-ornithine</name>
        <dbReference type="ChEBI" id="CHEBI:57805"/>
    </ligand>
</feature>
<evidence type="ECO:0000313" key="7">
    <source>
        <dbReference type="Proteomes" id="UP000256424"/>
    </source>
</evidence>
<proteinExistence type="inferred from homology"/>
<dbReference type="EC" id="2.6.1.11" evidence="5"/>
<dbReference type="Proteomes" id="UP000256424">
    <property type="component" value="Unassembled WGS sequence"/>
</dbReference>
<comment type="catalytic activity">
    <reaction evidence="5">
        <text>N(2)-acetyl-L-ornithine + 2-oxoglutarate = N-acetyl-L-glutamate 5-semialdehyde + L-glutamate</text>
        <dbReference type="Rhea" id="RHEA:18049"/>
        <dbReference type="ChEBI" id="CHEBI:16810"/>
        <dbReference type="ChEBI" id="CHEBI:29123"/>
        <dbReference type="ChEBI" id="CHEBI:29985"/>
        <dbReference type="ChEBI" id="CHEBI:57805"/>
        <dbReference type="EC" id="2.6.1.11"/>
    </reaction>
</comment>
<name>A0A3D8J870_9HELI</name>
<dbReference type="AlphaFoldDB" id="A0A3D8J870"/>
<dbReference type="FunFam" id="3.40.640.10:FF:000004">
    <property type="entry name" value="Acetylornithine aminotransferase"/>
    <property type="match status" value="1"/>
</dbReference>
<evidence type="ECO:0000256" key="1">
    <source>
        <dbReference type="ARBA" id="ARBA00022576"/>
    </source>
</evidence>
<dbReference type="InterPro" id="IPR050103">
    <property type="entry name" value="Class-III_PLP-dep_AT"/>
</dbReference>
<keyword evidence="5" id="KW-0963">Cytoplasm</keyword>
<evidence type="ECO:0000313" key="6">
    <source>
        <dbReference type="EMBL" id="RDU73697.1"/>
    </source>
</evidence>
<feature type="binding site" evidence="5">
    <location>
        <position position="142"/>
    </location>
    <ligand>
        <name>pyridoxal 5'-phosphate</name>
        <dbReference type="ChEBI" id="CHEBI:597326"/>
    </ligand>
</feature>
<dbReference type="PIRSF" id="PIRSF000521">
    <property type="entry name" value="Transaminase_4ab_Lys_Orn"/>
    <property type="match status" value="1"/>
</dbReference>
<keyword evidence="1 5" id="KW-0032">Aminotransferase</keyword>
<dbReference type="PANTHER" id="PTHR11986">
    <property type="entry name" value="AMINOTRANSFERASE CLASS III"/>
    <property type="match status" value="1"/>
</dbReference>
<comment type="subunit">
    <text evidence="5">Homodimer.</text>
</comment>
<dbReference type="UniPathway" id="UPA00068">
    <property type="reaction ID" value="UER00109"/>
</dbReference>
<comment type="subcellular location">
    <subcellularLocation>
        <location evidence="5">Cytoplasm</location>
    </subcellularLocation>
</comment>
<dbReference type="HAMAP" id="MF_01107">
    <property type="entry name" value="ArgD_aminotrans_3"/>
    <property type="match status" value="1"/>
</dbReference>
<feature type="binding site" evidence="5">
    <location>
        <position position="286"/>
    </location>
    <ligand>
        <name>pyridoxal 5'-phosphate</name>
        <dbReference type="ChEBI" id="CHEBI:597326"/>
    </ligand>
</feature>
<evidence type="ECO:0000256" key="5">
    <source>
        <dbReference type="HAMAP-Rule" id="MF_01107"/>
    </source>
</evidence>
<keyword evidence="7" id="KW-1185">Reference proteome</keyword>
<dbReference type="CDD" id="cd00610">
    <property type="entry name" value="OAT_like"/>
    <property type="match status" value="1"/>
</dbReference>
<feature type="binding site" evidence="5">
    <location>
        <begin position="109"/>
        <end position="110"/>
    </location>
    <ligand>
        <name>pyridoxal 5'-phosphate</name>
        <dbReference type="ChEBI" id="CHEBI:597326"/>
    </ligand>
</feature>
<organism evidence="6 7">
    <name type="scientific">Helicobacter aurati</name>
    <dbReference type="NCBI Taxonomy" id="137778"/>
    <lineage>
        <taxon>Bacteria</taxon>
        <taxon>Pseudomonadati</taxon>
        <taxon>Campylobacterota</taxon>
        <taxon>Epsilonproteobacteria</taxon>
        <taxon>Campylobacterales</taxon>
        <taxon>Helicobacteraceae</taxon>
        <taxon>Helicobacter</taxon>
    </lineage>
</organism>
<dbReference type="Pfam" id="PF00202">
    <property type="entry name" value="Aminotran_3"/>
    <property type="match status" value="1"/>
</dbReference>
<dbReference type="InterPro" id="IPR015424">
    <property type="entry name" value="PyrdxlP-dep_Trfase"/>
</dbReference>
<feature type="modified residue" description="N6-(pyridoxal phosphate)lysine" evidence="5">
    <location>
        <position position="256"/>
    </location>
</feature>
<dbReference type="InterPro" id="IPR015422">
    <property type="entry name" value="PyrdxlP-dep_Trfase_small"/>
</dbReference>
<dbReference type="Gene3D" id="3.90.1150.10">
    <property type="entry name" value="Aspartate Aminotransferase, domain 1"/>
    <property type="match status" value="1"/>
</dbReference>
<evidence type="ECO:0000256" key="3">
    <source>
        <dbReference type="ARBA" id="ARBA00022679"/>
    </source>
</evidence>
<dbReference type="Gene3D" id="3.40.640.10">
    <property type="entry name" value="Type I PLP-dependent aspartate aminotransferase-like (Major domain)"/>
    <property type="match status" value="1"/>
</dbReference>
<dbReference type="GO" id="GO:0006526">
    <property type="term" value="P:L-arginine biosynthetic process"/>
    <property type="evidence" value="ECO:0007669"/>
    <property type="project" value="UniProtKB-UniRule"/>
</dbReference>
<keyword evidence="3 5" id="KW-0808">Transferase</keyword>
<feature type="binding site" evidence="5">
    <location>
        <position position="145"/>
    </location>
    <ligand>
        <name>N(2)-acetyl-L-ornithine</name>
        <dbReference type="ChEBI" id="CHEBI:57805"/>
    </ligand>
</feature>
<evidence type="ECO:0000256" key="2">
    <source>
        <dbReference type="ARBA" id="ARBA00022605"/>
    </source>
</evidence>